<dbReference type="Proteomes" id="UP000078476">
    <property type="component" value="Unassembled WGS sequence"/>
</dbReference>
<evidence type="ECO:0000259" key="7">
    <source>
        <dbReference type="Pfam" id="PF13480"/>
    </source>
</evidence>
<dbReference type="GO" id="GO:0009252">
    <property type="term" value="P:peptidoglycan biosynthetic process"/>
    <property type="evidence" value="ECO:0007669"/>
    <property type="project" value="UniProtKB-KW"/>
</dbReference>
<reference evidence="8 9" key="1">
    <citation type="submission" date="2016-03" db="EMBL/GenBank/DDBJ databases">
        <authorList>
            <person name="Ploux O."/>
        </authorList>
    </citation>
    <scope>NUCLEOTIDE SEQUENCE [LARGE SCALE GENOMIC DNA]</scope>
    <source>
        <strain evidence="8 9">R-45370</strain>
    </source>
</reference>
<evidence type="ECO:0000313" key="8">
    <source>
        <dbReference type="EMBL" id="OAI20487.1"/>
    </source>
</evidence>
<comment type="similarity">
    <text evidence="1">Belongs to the FemABX family.</text>
</comment>
<dbReference type="PANTHER" id="PTHR36174">
    <property type="entry name" value="LIPID II:GLYCINE GLYCYLTRANSFERASE"/>
    <property type="match status" value="1"/>
</dbReference>
<name>A0A177NQZ0_9GAMM</name>
<keyword evidence="9" id="KW-1185">Reference proteome</keyword>
<evidence type="ECO:0000256" key="3">
    <source>
        <dbReference type="ARBA" id="ARBA00022960"/>
    </source>
</evidence>
<dbReference type="InterPro" id="IPR017469">
    <property type="entry name" value="PEP-CTERM_FemAB-rel"/>
</dbReference>
<evidence type="ECO:0000256" key="6">
    <source>
        <dbReference type="ARBA" id="ARBA00023316"/>
    </source>
</evidence>
<keyword evidence="3" id="KW-0133">Cell shape</keyword>
<dbReference type="InterPro" id="IPR038740">
    <property type="entry name" value="BioF2-like_GNAT_dom"/>
</dbReference>
<dbReference type="RefSeq" id="WP_066977843.1">
    <property type="nucleotide sequence ID" value="NZ_LUUI01000044.1"/>
</dbReference>
<evidence type="ECO:0000256" key="5">
    <source>
        <dbReference type="ARBA" id="ARBA00023315"/>
    </source>
</evidence>
<dbReference type="Pfam" id="PF13480">
    <property type="entry name" value="Acetyltransf_6"/>
    <property type="match status" value="1"/>
</dbReference>
<evidence type="ECO:0000256" key="1">
    <source>
        <dbReference type="ARBA" id="ARBA00009943"/>
    </source>
</evidence>
<evidence type="ECO:0000313" key="9">
    <source>
        <dbReference type="Proteomes" id="UP000078476"/>
    </source>
</evidence>
<accession>A0A177NQZ0</accession>
<keyword evidence="6" id="KW-0961">Cell wall biogenesis/degradation</keyword>
<evidence type="ECO:0000256" key="2">
    <source>
        <dbReference type="ARBA" id="ARBA00022679"/>
    </source>
</evidence>
<gene>
    <name evidence="8" type="ORF">A1359_03240</name>
</gene>
<protein>
    <submittedName>
        <fullName evidence="8">Peptidoglycan bridge formation protein FemAB</fullName>
    </submittedName>
</protein>
<keyword evidence="5" id="KW-0012">Acyltransferase</keyword>
<keyword evidence="4" id="KW-0573">Peptidoglycan synthesis</keyword>
<dbReference type="AlphaFoldDB" id="A0A177NQZ0"/>
<dbReference type="NCBIfam" id="TIGR03019">
    <property type="entry name" value="pepcterm_femAB"/>
    <property type="match status" value="1"/>
</dbReference>
<dbReference type="GO" id="GO:0016755">
    <property type="term" value="F:aminoacyltransferase activity"/>
    <property type="evidence" value="ECO:0007669"/>
    <property type="project" value="InterPro"/>
</dbReference>
<feature type="domain" description="BioF2-like acetyltransferase" evidence="7">
    <location>
        <begin position="167"/>
        <end position="281"/>
    </location>
</feature>
<sequence>MIKLLEPADYQRWDNFVRASDGASFFHLSAWQQVFQQAFSHKTYYYFTEQEGEITGILPLVHIKSLLFGNSLISNAFCVYGGIVARNNQAFSALEAQAQQLARELGVDCLEMRNRQQQHPNWPHKQLYVTFRKEIDADHEKNMAAIPRKQRAMVRAGIKAGLTGVIDTLIERFYQVYSESVRNLGTPVFPKRYFQVLKQVFGDDCEILTVEHEGHLVASVMSFYYKDEVLPYYGGGTDLARDLKGNDFMYWEVMRRAVDKGCKVFDFGRSKEGTGSYRFKKHWGFEPEPLFYEIDLVKAQQIPEINPLNPKYQLFIAAWKRLPLPLSQLIGPWLAKDLG</sequence>
<dbReference type="InterPro" id="IPR016181">
    <property type="entry name" value="Acyl_CoA_acyltransferase"/>
</dbReference>
<comment type="caution">
    <text evidence="8">The sequence shown here is derived from an EMBL/GenBank/DDBJ whole genome shotgun (WGS) entry which is preliminary data.</text>
</comment>
<dbReference type="GO" id="GO:0008360">
    <property type="term" value="P:regulation of cell shape"/>
    <property type="evidence" value="ECO:0007669"/>
    <property type="project" value="UniProtKB-KW"/>
</dbReference>
<dbReference type="InterPro" id="IPR003447">
    <property type="entry name" value="FEMABX"/>
</dbReference>
<evidence type="ECO:0000256" key="4">
    <source>
        <dbReference type="ARBA" id="ARBA00022984"/>
    </source>
</evidence>
<dbReference type="Gene3D" id="3.40.630.30">
    <property type="match status" value="1"/>
</dbReference>
<keyword evidence="2" id="KW-0808">Transferase</keyword>
<dbReference type="EMBL" id="LUUI01000044">
    <property type="protein sequence ID" value="OAI20487.1"/>
    <property type="molecule type" value="Genomic_DNA"/>
</dbReference>
<dbReference type="PANTHER" id="PTHR36174:SF1">
    <property type="entry name" value="LIPID II:GLYCINE GLYCYLTRANSFERASE"/>
    <property type="match status" value="1"/>
</dbReference>
<proteinExistence type="inferred from homology"/>
<dbReference type="STRING" id="980561.A1359_03240"/>
<organism evidence="8 9">
    <name type="scientific">Methylomonas lenta</name>
    <dbReference type="NCBI Taxonomy" id="980561"/>
    <lineage>
        <taxon>Bacteria</taxon>
        <taxon>Pseudomonadati</taxon>
        <taxon>Pseudomonadota</taxon>
        <taxon>Gammaproteobacteria</taxon>
        <taxon>Methylococcales</taxon>
        <taxon>Methylococcaceae</taxon>
        <taxon>Methylomonas</taxon>
    </lineage>
</organism>
<dbReference type="PROSITE" id="PS51191">
    <property type="entry name" value="FEMABX"/>
    <property type="match status" value="1"/>
</dbReference>
<dbReference type="OrthoDB" id="9773932at2"/>
<dbReference type="GO" id="GO:0071555">
    <property type="term" value="P:cell wall organization"/>
    <property type="evidence" value="ECO:0007669"/>
    <property type="project" value="UniProtKB-KW"/>
</dbReference>
<dbReference type="SUPFAM" id="SSF55729">
    <property type="entry name" value="Acyl-CoA N-acyltransferases (Nat)"/>
    <property type="match status" value="2"/>
</dbReference>
<dbReference type="InterPro" id="IPR050644">
    <property type="entry name" value="PG_Glycine_Bridge_Synth"/>
</dbReference>